<dbReference type="AlphaFoldDB" id="X6LS60"/>
<reference evidence="6 7" key="1">
    <citation type="journal article" date="2013" name="Curr. Biol.">
        <title>The Genome of the Foraminiferan Reticulomyxa filosa.</title>
        <authorList>
            <person name="Glockner G."/>
            <person name="Hulsmann N."/>
            <person name="Schleicher M."/>
            <person name="Noegel A.A."/>
            <person name="Eichinger L."/>
            <person name="Gallinger C."/>
            <person name="Pawlowski J."/>
            <person name="Sierra R."/>
            <person name="Euteneuer U."/>
            <person name="Pillet L."/>
            <person name="Moustafa A."/>
            <person name="Platzer M."/>
            <person name="Groth M."/>
            <person name="Szafranski K."/>
            <person name="Schliwa M."/>
        </authorList>
    </citation>
    <scope>NUCLEOTIDE SEQUENCE [LARGE SCALE GENOMIC DNA]</scope>
</reference>
<dbReference type="GO" id="GO:0008270">
    <property type="term" value="F:zinc ion binding"/>
    <property type="evidence" value="ECO:0007669"/>
    <property type="project" value="UniProtKB-KW"/>
</dbReference>
<dbReference type="GO" id="GO:0043161">
    <property type="term" value="P:proteasome-mediated ubiquitin-dependent protein catabolic process"/>
    <property type="evidence" value="ECO:0007669"/>
    <property type="project" value="TreeGrafter"/>
</dbReference>
<keyword evidence="4" id="KW-1133">Transmembrane helix</keyword>
<dbReference type="PANTHER" id="PTHR22763:SF191">
    <property type="entry name" value="RING FINGER PROTEIN 145 HOMOLOG"/>
    <property type="match status" value="1"/>
</dbReference>
<dbReference type="GO" id="GO:0016874">
    <property type="term" value="F:ligase activity"/>
    <property type="evidence" value="ECO:0007669"/>
    <property type="project" value="UniProtKB-KW"/>
</dbReference>
<feature type="transmembrane region" description="Helical" evidence="4">
    <location>
        <begin position="50"/>
        <end position="76"/>
    </location>
</feature>
<dbReference type="InterPro" id="IPR050731">
    <property type="entry name" value="HRD1_E3_ubiq-ligases"/>
</dbReference>
<dbReference type="OrthoDB" id="10251342at2759"/>
<feature type="transmembrane region" description="Helical" evidence="4">
    <location>
        <begin position="300"/>
        <end position="325"/>
    </location>
</feature>
<keyword evidence="7" id="KW-1185">Reference proteome</keyword>
<sequence>MKHIFYLSCLLSVIFPLSFGSLFAEVATLVPKGTFYQCLYLTGTIYFESAFHYLIFDGFLFLVLHFSFALLAKLFFQGLSIDEEKVFFLVKKDWVTSLRYKSPDQKKKNLSEMKMSYLLFRITLIGEILDADLAEFAVWSLVTLVLVFLKALALICISRSKVMPGWELEYHSPPYSKLLLCMLVLLATGVLSMATSWTAIHVALHMTGWKPLFLLLLFDSIAILGDVLHGLSLIVIHFCAVRCKLLARDKFTYKHYMQYLREKKGLKLKSFLKIFIVGFAYSDIWIYYSDLFWNVLLNMWYLGYYCIVWNIHGISLSVIDFLLVLKIRSCVKAIHDSFSNFFAFRAVIHRINNQFQDATSDELRDDICGICRDPMDSAKKLPCKHIFHLFRYMLRLTFIRTYTYMHMYMHV</sequence>
<comment type="caution">
    <text evidence="6">The sequence shown here is derived from an EMBL/GenBank/DDBJ whole genome shotgun (WGS) entry which is preliminary data.</text>
</comment>
<feature type="transmembrane region" description="Helical" evidence="4">
    <location>
        <begin position="178"/>
        <end position="200"/>
    </location>
</feature>
<dbReference type="GO" id="GO:0036503">
    <property type="term" value="P:ERAD pathway"/>
    <property type="evidence" value="ECO:0007669"/>
    <property type="project" value="TreeGrafter"/>
</dbReference>
<accession>X6LS60</accession>
<dbReference type="EMBL" id="ASPP01028993">
    <property type="protein sequence ID" value="ETO04733.1"/>
    <property type="molecule type" value="Genomic_DNA"/>
</dbReference>
<dbReference type="GO" id="GO:0061630">
    <property type="term" value="F:ubiquitin protein ligase activity"/>
    <property type="evidence" value="ECO:0007669"/>
    <property type="project" value="TreeGrafter"/>
</dbReference>
<keyword evidence="3" id="KW-0862">Zinc</keyword>
<dbReference type="SUPFAM" id="SSF57850">
    <property type="entry name" value="RING/U-box"/>
    <property type="match status" value="1"/>
</dbReference>
<organism evidence="6 7">
    <name type="scientific">Reticulomyxa filosa</name>
    <dbReference type="NCBI Taxonomy" id="46433"/>
    <lineage>
        <taxon>Eukaryota</taxon>
        <taxon>Sar</taxon>
        <taxon>Rhizaria</taxon>
        <taxon>Retaria</taxon>
        <taxon>Foraminifera</taxon>
        <taxon>Monothalamids</taxon>
        <taxon>Reticulomyxidae</taxon>
        <taxon>Reticulomyxa</taxon>
    </lineage>
</organism>
<evidence type="ECO:0000256" key="2">
    <source>
        <dbReference type="ARBA" id="ARBA00022771"/>
    </source>
</evidence>
<feature type="transmembrane region" description="Helical" evidence="4">
    <location>
        <begin position="137"/>
        <end position="157"/>
    </location>
</feature>
<evidence type="ECO:0000313" key="7">
    <source>
        <dbReference type="Proteomes" id="UP000023152"/>
    </source>
</evidence>
<evidence type="ECO:0000256" key="5">
    <source>
        <dbReference type="SAM" id="SignalP"/>
    </source>
</evidence>
<keyword evidence="1" id="KW-0479">Metal-binding</keyword>
<dbReference type="Proteomes" id="UP000023152">
    <property type="component" value="Unassembled WGS sequence"/>
</dbReference>
<feature type="transmembrane region" description="Helical" evidence="4">
    <location>
        <begin position="270"/>
        <end position="288"/>
    </location>
</feature>
<feature type="signal peptide" evidence="5">
    <location>
        <begin position="1"/>
        <end position="20"/>
    </location>
</feature>
<keyword evidence="6" id="KW-0436">Ligase</keyword>
<dbReference type="InterPro" id="IPR013083">
    <property type="entry name" value="Znf_RING/FYVE/PHD"/>
</dbReference>
<feature type="chain" id="PRO_5004975480" evidence="5">
    <location>
        <begin position="21"/>
        <end position="411"/>
    </location>
</feature>
<gene>
    <name evidence="6" type="ORF">RFI_32658</name>
</gene>
<keyword evidence="4" id="KW-0812">Transmembrane</keyword>
<keyword evidence="2" id="KW-0863">Zinc-finger</keyword>
<keyword evidence="4" id="KW-0472">Membrane</keyword>
<name>X6LS60_RETFI</name>
<proteinExistence type="predicted"/>
<dbReference type="Gene3D" id="3.30.40.10">
    <property type="entry name" value="Zinc/RING finger domain, C3HC4 (zinc finger)"/>
    <property type="match status" value="1"/>
</dbReference>
<protein>
    <submittedName>
        <fullName evidence="6">Ubiquitin-protein ligase</fullName>
    </submittedName>
</protein>
<dbReference type="PANTHER" id="PTHR22763">
    <property type="entry name" value="RING ZINC FINGER PROTEIN"/>
    <property type="match status" value="1"/>
</dbReference>
<evidence type="ECO:0000256" key="4">
    <source>
        <dbReference type="SAM" id="Phobius"/>
    </source>
</evidence>
<evidence type="ECO:0000256" key="1">
    <source>
        <dbReference type="ARBA" id="ARBA00022723"/>
    </source>
</evidence>
<evidence type="ECO:0000313" key="6">
    <source>
        <dbReference type="EMBL" id="ETO04733.1"/>
    </source>
</evidence>
<feature type="transmembrane region" description="Helical" evidence="4">
    <location>
        <begin position="212"/>
        <end position="240"/>
    </location>
</feature>
<dbReference type="GO" id="GO:0012505">
    <property type="term" value="C:endomembrane system"/>
    <property type="evidence" value="ECO:0007669"/>
    <property type="project" value="TreeGrafter"/>
</dbReference>
<keyword evidence="5" id="KW-0732">Signal</keyword>
<evidence type="ECO:0000256" key="3">
    <source>
        <dbReference type="ARBA" id="ARBA00022833"/>
    </source>
</evidence>